<evidence type="ECO:0000256" key="9">
    <source>
        <dbReference type="ARBA" id="ARBA00034808"/>
    </source>
</evidence>
<protein>
    <recommendedName>
        <fullName evidence="9">DNA 3'-5' helicase</fullName>
        <ecNumber evidence="9">5.6.2.4</ecNumber>
    </recommendedName>
</protein>
<dbReference type="HOGENOM" id="CLU_004585_5_2_9"/>
<dbReference type="Pfam" id="PF21196">
    <property type="entry name" value="PcrA_UvrD_tudor"/>
    <property type="match status" value="1"/>
</dbReference>
<keyword evidence="7" id="KW-0413">Isomerase</keyword>
<dbReference type="GO" id="GO:0033202">
    <property type="term" value="C:DNA helicase complex"/>
    <property type="evidence" value="ECO:0007669"/>
    <property type="project" value="TreeGrafter"/>
</dbReference>
<evidence type="ECO:0000256" key="6">
    <source>
        <dbReference type="ARBA" id="ARBA00023125"/>
    </source>
</evidence>
<dbReference type="CDD" id="cd17932">
    <property type="entry name" value="DEXQc_UvrD"/>
    <property type="match status" value="1"/>
</dbReference>
<sequence length="781" mass="88556">MRSYDELKRSALERFFGKMNPMQQEAVFAVNGPVLVLAGAGSGKTTVIVNRIANMVYFGNAYHESGRTVSQEDLDFLQGYVDGRETDIDRLRDVIASAPIRPWNILAITFTNKAAGELKSRLEAMLGEQGRDVHAATFHSACVRILRQEIERLGYDRSFTIYDSDDSQRIIKGCLSDMNISEKQFPPKSILGEISRAKDKLLDPDQLEAQASGDYRRLAIAKIYREYQNRLKKSNAVDFDDIIRLTVQIFSEFPDALEKYRSKYKYILVDEYQDTNQAQFRLVSLLSAAHQNLCVVGDDDQSIYKFRGATIENILNFEEQFTGSKVIRLEQNYRSTGTILDAANSVIRHNRSRKEKKLWTQGDKGSKIYWYRAMNEMDEAKFVAQTILEHVQQGSTYSSHAVLYRMNAQSNMLERAFVQSGVPYRVYGGMRFFDRKEIKDITAYLSVIDNSNDMLRFRRIINEPKRGIGDATLSMLDDITRDLGLSPMEVLRNAGDYPVLSKKAASLRSVAKMFDALTEAAETLPLDEFFDLLLEKTGYKAMLTAMGDEGVTKLENVEELKSTLLTYMEGAEEPTLSGFLEEISLYTDQDRNEEADDAVTLMTIHSAKGLEYDTVFLIGMEDGIFPGVRSMESEESLEEERRLAYVAITRAKRQLYLVSAAQRMLFGTTNRNLTSRFLKEIDPELIEKHDNTVSARNVKEPAVTAVHSISLQQQLAKQKSQAGTGEQSVHYAQGDRIHHNIFGDGTILTVREMANDALLEIEFDKVGKKKLMANFAKIKKI</sequence>
<evidence type="ECO:0000256" key="11">
    <source>
        <dbReference type="PROSITE-ProRule" id="PRU00560"/>
    </source>
</evidence>
<dbReference type="GeneID" id="83156305"/>
<evidence type="ECO:0000256" key="10">
    <source>
        <dbReference type="ARBA" id="ARBA00048988"/>
    </source>
</evidence>
<organism evidence="14 15">
    <name type="scientific">Ruminococcus champanellensis (strain DSM 18848 / JCM 17042 / KCTC 15320 / 18P13)</name>
    <dbReference type="NCBI Taxonomy" id="213810"/>
    <lineage>
        <taxon>Bacteria</taxon>
        <taxon>Bacillati</taxon>
        <taxon>Bacillota</taxon>
        <taxon>Clostridia</taxon>
        <taxon>Eubacteriales</taxon>
        <taxon>Oscillospiraceae</taxon>
        <taxon>Ruminococcus</taxon>
    </lineage>
</organism>
<dbReference type="GO" id="GO:0005524">
    <property type="term" value="F:ATP binding"/>
    <property type="evidence" value="ECO:0007669"/>
    <property type="project" value="UniProtKB-UniRule"/>
</dbReference>
<evidence type="ECO:0000259" key="13">
    <source>
        <dbReference type="PROSITE" id="PS51217"/>
    </source>
</evidence>
<dbReference type="Pfam" id="PF13361">
    <property type="entry name" value="UvrD_C"/>
    <property type="match status" value="1"/>
</dbReference>
<keyword evidence="6" id="KW-0238">DNA-binding</keyword>
<reference evidence="14" key="2">
    <citation type="submission" date="2010-03" db="EMBL/GenBank/DDBJ databases">
        <authorList>
            <person name="Pajon A."/>
        </authorList>
    </citation>
    <scope>NUCLEOTIDE SEQUENCE</scope>
    <source>
        <strain evidence="14">Type strain: 18P13</strain>
    </source>
</reference>
<dbReference type="InterPro" id="IPR027417">
    <property type="entry name" value="P-loop_NTPase"/>
</dbReference>
<feature type="domain" description="UvrD-like helicase C-terminal" evidence="13">
    <location>
        <begin position="337"/>
        <end position="609"/>
    </location>
</feature>
<evidence type="ECO:0000313" key="15">
    <source>
        <dbReference type="Proteomes" id="UP000007054"/>
    </source>
</evidence>
<dbReference type="STRING" id="213810.RUM_15920"/>
<dbReference type="Proteomes" id="UP000007054">
    <property type="component" value="Chromosome"/>
</dbReference>
<keyword evidence="15" id="KW-1185">Reference proteome</keyword>
<dbReference type="FunFam" id="1.10.10.160:FF:000001">
    <property type="entry name" value="ATP-dependent DNA helicase"/>
    <property type="match status" value="1"/>
</dbReference>
<dbReference type="RefSeq" id="WP_015558586.1">
    <property type="nucleotide sequence ID" value="NC_021039.1"/>
</dbReference>
<name>D4LDI5_RUMC1</name>
<keyword evidence="2 11" id="KW-0547">Nucleotide-binding</keyword>
<dbReference type="GO" id="GO:0000725">
    <property type="term" value="P:recombinational repair"/>
    <property type="evidence" value="ECO:0007669"/>
    <property type="project" value="TreeGrafter"/>
</dbReference>
<proteinExistence type="inferred from homology"/>
<dbReference type="InterPro" id="IPR014017">
    <property type="entry name" value="DNA_helicase_UvrD-like_C"/>
</dbReference>
<accession>D4LDI5</accession>
<keyword evidence="4 11" id="KW-0347">Helicase</keyword>
<evidence type="ECO:0000256" key="8">
    <source>
        <dbReference type="ARBA" id="ARBA00034617"/>
    </source>
</evidence>
<gene>
    <name evidence="14" type="ordered locus">RUM_15920</name>
</gene>
<dbReference type="GO" id="GO:0003677">
    <property type="term" value="F:DNA binding"/>
    <property type="evidence" value="ECO:0007669"/>
    <property type="project" value="UniProtKB-KW"/>
</dbReference>
<keyword evidence="3 11" id="KW-0378">Hydrolase</keyword>
<dbReference type="GO" id="GO:0009314">
    <property type="term" value="P:response to radiation"/>
    <property type="evidence" value="ECO:0007669"/>
    <property type="project" value="UniProtKB-ARBA"/>
</dbReference>
<dbReference type="EMBL" id="FP929052">
    <property type="protein sequence ID" value="CBL17680.1"/>
    <property type="molecule type" value="Genomic_DNA"/>
</dbReference>
<comment type="similarity">
    <text evidence="1">Belongs to the helicase family. UvrD subfamily.</text>
</comment>
<dbReference type="PANTHER" id="PTHR11070">
    <property type="entry name" value="UVRD / RECB / PCRA DNA HELICASE FAMILY MEMBER"/>
    <property type="match status" value="1"/>
</dbReference>
<comment type="catalytic activity">
    <reaction evidence="10">
        <text>ATP + H2O = ADP + phosphate + H(+)</text>
        <dbReference type="Rhea" id="RHEA:13065"/>
        <dbReference type="ChEBI" id="CHEBI:15377"/>
        <dbReference type="ChEBI" id="CHEBI:15378"/>
        <dbReference type="ChEBI" id="CHEBI:30616"/>
        <dbReference type="ChEBI" id="CHEBI:43474"/>
        <dbReference type="ChEBI" id="CHEBI:456216"/>
        <dbReference type="EC" id="5.6.2.4"/>
    </reaction>
</comment>
<dbReference type="KEGG" id="rch:RUM_15920"/>
<reference evidence="14" key="1">
    <citation type="submission" date="2010-03" db="EMBL/GenBank/DDBJ databases">
        <title>The genome sequence of Ruminococcus sp. 18P13.</title>
        <authorList>
            <consortium name="metaHIT consortium -- http://www.metahit.eu/"/>
            <person name="Pajon A."/>
            <person name="Turner K."/>
            <person name="Parkhill J."/>
            <person name="Bernalier A."/>
        </authorList>
    </citation>
    <scope>NUCLEOTIDE SEQUENCE [LARGE SCALE GENOMIC DNA]</scope>
    <source>
        <strain evidence="14">Type strain: 18P13</strain>
    </source>
</reference>
<keyword evidence="5 11" id="KW-0067">ATP-binding</keyword>
<evidence type="ECO:0000313" key="14">
    <source>
        <dbReference type="EMBL" id="CBL17680.1"/>
    </source>
</evidence>
<dbReference type="GO" id="GO:0043138">
    <property type="term" value="F:3'-5' DNA helicase activity"/>
    <property type="evidence" value="ECO:0007669"/>
    <property type="project" value="UniProtKB-EC"/>
</dbReference>
<evidence type="ECO:0000256" key="3">
    <source>
        <dbReference type="ARBA" id="ARBA00022801"/>
    </source>
</evidence>
<dbReference type="SUPFAM" id="SSF52540">
    <property type="entry name" value="P-loop containing nucleoside triphosphate hydrolases"/>
    <property type="match status" value="1"/>
</dbReference>
<dbReference type="PROSITE" id="PS51217">
    <property type="entry name" value="UVRD_HELICASE_CTER"/>
    <property type="match status" value="1"/>
</dbReference>
<evidence type="ECO:0000259" key="12">
    <source>
        <dbReference type="PROSITE" id="PS51198"/>
    </source>
</evidence>
<feature type="domain" description="UvrD-like helicase ATP-binding" evidence="12">
    <location>
        <begin position="17"/>
        <end position="336"/>
    </location>
</feature>
<evidence type="ECO:0000256" key="4">
    <source>
        <dbReference type="ARBA" id="ARBA00022806"/>
    </source>
</evidence>
<dbReference type="InterPro" id="IPR013986">
    <property type="entry name" value="DExx_box_DNA_helicase_dom_sf"/>
</dbReference>
<evidence type="ECO:0000256" key="7">
    <source>
        <dbReference type="ARBA" id="ARBA00023235"/>
    </source>
</evidence>
<dbReference type="PATRIC" id="fig|213810.4.peg.1491"/>
<dbReference type="EC" id="5.6.2.4" evidence="9"/>
<dbReference type="AlphaFoldDB" id="D4LDI5"/>
<dbReference type="Pfam" id="PF00580">
    <property type="entry name" value="UvrD-helicase"/>
    <property type="match status" value="2"/>
</dbReference>
<dbReference type="Gene3D" id="1.10.10.160">
    <property type="match status" value="1"/>
</dbReference>
<dbReference type="InterPro" id="IPR014016">
    <property type="entry name" value="UvrD-like_ATP-bd"/>
</dbReference>
<dbReference type="Gene3D" id="1.10.486.10">
    <property type="entry name" value="PCRA, domain 4"/>
    <property type="match status" value="1"/>
</dbReference>
<dbReference type="PROSITE" id="PS51198">
    <property type="entry name" value="UVRD_HELICASE_ATP_BIND"/>
    <property type="match status" value="1"/>
</dbReference>
<comment type="catalytic activity">
    <reaction evidence="8">
        <text>Couples ATP hydrolysis with the unwinding of duplex DNA by translocating in the 3'-5' direction.</text>
        <dbReference type="EC" id="5.6.2.4"/>
    </reaction>
</comment>
<dbReference type="BioCyc" id="RCHA213810:RUM_RS07745-MONOMER"/>
<feature type="binding site" evidence="11">
    <location>
        <begin position="38"/>
        <end position="45"/>
    </location>
    <ligand>
        <name>ATP</name>
        <dbReference type="ChEBI" id="CHEBI:30616"/>
    </ligand>
</feature>
<dbReference type="PANTHER" id="PTHR11070:SF2">
    <property type="entry name" value="ATP-DEPENDENT DNA HELICASE SRS2"/>
    <property type="match status" value="1"/>
</dbReference>
<dbReference type="GO" id="GO:0016887">
    <property type="term" value="F:ATP hydrolysis activity"/>
    <property type="evidence" value="ECO:0007669"/>
    <property type="project" value="RHEA"/>
</dbReference>
<evidence type="ECO:0000256" key="2">
    <source>
        <dbReference type="ARBA" id="ARBA00022741"/>
    </source>
</evidence>
<evidence type="ECO:0000256" key="5">
    <source>
        <dbReference type="ARBA" id="ARBA00022840"/>
    </source>
</evidence>
<dbReference type="GO" id="GO:0005829">
    <property type="term" value="C:cytosol"/>
    <property type="evidence" value="ECO:0007669"/>
    <property type="project" value="TreeGrafter"/>
</dbReference>
<evidence type="ECO:0000256" key="1">
    <source>
        <dbReference type="ARBA" id="ARBA00009922"/>
    </source>
</evidence>
<dbReference type="Gene3D" id="3.40.50.300">
    <property type="entry name" value="P-loop containing nucleotide triphosphate hydrolases"/>
    <property type="match status" value="3"/>
</dbReference>
<dbReference type="InterPro" id="IPR000212">
    <property type="entry name" value="DNA_helicase_UvrD/REP"/>
</dbReference>